<dbReference type="PROSITE" id="PS51904">
    <property type="entry name" value="GLYCOSYL_HYDROL_F25_2"/>
    <property type="match status" value="1"/>
</dbReference>
<dbReference type="GO" id="GO:0003796">
    <property type="term" value="F:lysozyme activity"/>
    <property type="evidence" value="ECO:0007669"/>
    <property type="project" value="InterPro"/>
</dbReference>
<evidence type="ECO:0000256" key="3">
    <source>
        <dbReference type="ARBA" id="ARBA00023295"/>
    </source>
</evidence>
<dbReference type="InterPro" id="IPR018077">
    <property type="entry name" value="Glyco_hydro_fam25_subgr"/>
</dbReference>
<evidence type="ECO:0000313" key="5">
    <source>
        <dbReference type="EMBL" id="KGF50267.1"/>
    </source>
</evidence>
<dbReference type="SUPFAM" id="SSF82185">
    <property type="entry name" value="Histone H3 K4-specific methyltransferase SET7/9 N-terminal domain"/>
    <property type="match status" value="1"/>
</dbReference>
<feature type="transmembrane region" description="Helical" evidence="4">
    <location>
        <begin position="12"/>
        <end position="31"/>
    </location>
</feature>
<keyword evidence="4" id="KW-0812">Transmembrane</keyword>
<comment type="caution">
    <text evidence="5">The sequence shown here is derived from an EMBL/GenBank/DDBJ whole genome shotgun (WGS) entry which is preliminary data.</text>
</comment>
<evidence type="ECO:0000256" key="1">
    <source>
        <dbReference type="ARBA" id="ARBA00010646"/>
    </source>
</evidence>
<dbReference type="AlphaFoldDB" id="A0A096C5Q5"/>
<dbReference type="PANTHER" id="PTHR34135">
    <property type="entry name" value="LYSOZYME"/>
    <property type="match status" value="1"/>
</dbReference>
<dbReference type="Gene3D" id="3.20.20.80">
    <property type="entry name" value="Glycosidases"/>
    <property type="match status" value="1"/>
</dbReference>
<evidence type="ECO:0000313" key="6">
    <source>
        <dbReference type="Proteomes" id="UP000029538"/>
    </source>
</evidence>
<comment type="similarity">
    <text evidence="1">Belongs to the glycosyl hydrolase 25 family.</text>
</comment>
<dbReference type="GO" id="GO:0016052">
    <property type="term" value="P:carbohydrate catabolic process"/>
    <property type="evidence" value="ECO:0007669"/>
    <property type="project" value="TreeGrafter"/>
</dbReference>
<proteinExistence type="inferred from homology"/>
<accession>A0A096C5Q5</accession>
<name>A0A096C5Q5_9BACT</name>
<gene>
    <name evidence="5" type="ORF">HMPREF0654_02060</name>
</gene>
<reference evidence="5 6" key="1">
    <citation type="submission" date="2014-07" db="EMBL/GenBank/DDBJ databases">
        <authorList>
            <person name="McCorrison J."/>
            <person name="Sanka R."/>
            <person name="Torralba M."/>
            <person name="Gillis M."/>
            <person name="Haft D.H."/>
            <person name="Methe B."/>
            <person name="Sutton G."/>
            <person name="Nelson K.E."/>
        </authorList>
    </citation>
    <scope>NUCLEOTIDE SEQUENCE [LARGE SCALE GENOMIC DNA]</scope>
    <source>
        <strain evidence="5 6">DNF00882</strain>
    </source>
</reference>
<dbReference type="SMART" id="SM00641">
    <property type="entry name" value="Glyco_25"/>
    <property type="match status" value="1"/>
</dbReference>
<dbReference type="InterPro" id="IPR002053">
    <property type="entry name" value="Glyco_hydro_25"/>
</dbReference>
<keyword evidence="4" id="KW-0472">Membrane</keyword>
<protein>
    <submittedName>
        <fullName evidence="5">Glycosyl hydrolase family 25</fullName>
    </submittedName>
</protein>
<sequence length="575" mass="65990">MFHFQKFKRYYFIGGGMLLLPSLVFIIGRLLPPSQADIEDCTTIVEQQSYYQLEVNSKPILFFADYKDKEFSGGTTNADSIITRKVRTTAYWVNRYQLLPSCFGRLVTKRGNIPSAIINLSSSKLQALIKKEIQVADDELAGFQTQLNELSYYMRIHNVSDFGYNRVADYHKIVEERMDSLQKVIDILEKISTSAHLKVKQINRYFVKQKGTLASIPCHRVEIFDTGNMLLQTDNERTPLRVTTTIRASRAQEELAKLPPRADVMLNKPLQRGIPDSLGYYIGETKHGIPNGYGEHFGHNGSFFSGHFAEGLPNGFGFYIAPHEYLQVGEWKNGVFKGEKLSYNGERIYGIDISKHQHEKNKKRYTIDWDKLRITDLGVISSKKIEGKVDYPISFMYIKSTEGCTVLNNYYRSDYAQARQHNIKVGAYHFFSTTSSGAAQANYFLKNTLIKKGDLPPVLDVEPTDLQIQKMGGAEVMFKHVRAWLSTVHKHIGVCPILYISQMFTKKYLPLAIDIQGDYFVWIARYGEYKPEIKLTYWQLSPDGKVRGIHGDVDINVFNGYKNQYELFLKKYCIK</sequence>
<dbReference type="RefSeq" id="WP_036882374.1">
    <property type="nucleotide sequence ID" value="NZ_JRNR01000006.1"/>
</dbReference>
<dbReference type="Pfam" id="PF01183">
    <property type="entry name" value="Glyco_hydro_25"/>
    <property type="match status" value="1"/>
</dbReference>
<evidence type="ECO:0000256" key="4">
    <source>
        <dbReference type="SAM" id="Phobius"/>
    </source>
</evidence>
<keyword evidence="3" id="KW-0326">Glycosidase</keyword>
<dbReference type="SUPFAM" id="SSF51445">
    <property type="entry name" value="(Trans)glycosidases"/>
    <property type="match status" value="1"/>
</dbReference>
<keyword evidence="2 5" id="KW-0378">Hydrolase</keyword>
<dbReference type="GO" id="GO:0009253">
    <property type="term" value="P:peptidoglycan catabolic process"/>
    <property type="evidence" value="ECO:0007669"/>
    <property type="project" value="InterPro"/>
</dbReference>
<dbReference type="InterPro" id="IPR017853">
    <property type="entry name" value="GH"/>
</dbReference>
<dbReference type="GO" id="GO:0016998">
    <property type="term" value="P:cell wall macromolecule catabolic process"/>
    <property type="evidence" value="ECO:0007669"/>
    <property type="project" value="InterPro"/>
</dbReference>
<dbReference type="EMBL" id="JRNR01000006">
    <property type="protein sequence ID" value="KGF50267.1"/>
    <property type="molecule type" value="Genomic_DNA"/>
</dbReference>
<dbReference type="Proteomes" id="UP000029538">
    <property type="component" value="Unassembled WGS sequence"/>
</dbReference>
<organism evidence="5 6">
    <name type="scientific">Prevotella disiens DNF00882</name>
    <dbReference type="NCBI Taxonomy" id="1401075"/>
    <lineage>
        <taxon>Bacteria</taxon>
        <taxon>Pseudomonadati</taxon>
        <taxon>Bacteroidota</taxon>
        <taxon>Bacteroidia</taxon>
        <taxon>Bacteroidales</taxon>
        <taxon>Prevotellaceae</taxon>
        <taxon>Prevotella</taxon>
    </lineage>
</organism>
<keyword evidence="4" id="KW-1133">Transmembrane helix</keyword>
<evidence type="ECO:0000256" key="2">
    <source>
        <dbReference type="ARBA" id="ARBA00022801"/>
    </source>
</evidence>
<dbReference type="PANTHER" id="PTHR34135:SF2">
    <property type="entry name" value="LYSOZYME"/>
    <property type="match status" value="1"/>
</dbReference>